<organism evidence="1">
    <name type="scientific">Harvfovirus sp</name>
    <dbReference type="NCBI Taxonomy" id="2487768"/>
    <lineage>
        <taxon>Viruses</taxon>
        <taxon>Varidnaviria</taxon>
        <taxon>Bamfordvirae</taxon>
        <taxon>Nucleocytoviricota</taxon>
        <taxon>Megaviricetes</taxon>
        <taxon>Imitervirales</taxon>
        <taxon>Mimiviridae</taxon>
        <taxon>Klosneuvirinae</taxon>
    </lineage>
</organism>
<reference evidence="1" key="1">
    <citation type="submission" date="2018-10" db="EMBL/GenBank/DDBJ databases">
        <title>Hidden diversity of soil giant viruses.</title>
        <authorList>
            <person name="Schulz F."/>
            <person name="Alteio L."/>
            <person name="Goudeau D."/>
            <person name="Ryan E.M."/>
            <person name="Malmstrom R.R."/>
            <person name="Blanchard J."/>
            <person name="Woyke T."/>
        </authorList>
    </citation>
    <scope>NUCLEOTIDE SEQUENCE</scope>
    <source>
        <strain evidence="1">HAV1</strain>
    </source>
</reference>
<sequence>MDAIFLDFFDVLENGTIGSIRAYLKKIPEDIYLHKIPFKDLAVAVMKRNNVEIFQLVIHWGFGYLFGTDYVFVCVGPVNDYLLYFVLEFFRLKPGRIDVNLLYNTVYKLAQSLRPSGDFSFVRGYNDMFVGVMDSPAVGLIIKSVEQKTMLRIIGELSRIPREPFNYKRYRGTQIAQVQRLNNIYSRDDLDEIERSDVIFEYAYHDSPIGLIVSDVLLHSPRLINVVISGGGKFPKRMILGLLAKKLRELICESSIVPLIDLFSHMKEENYKEIFYEWIVGDWDLIHCVNCLYLICLKKQCYRPLKFVFGFLKYFSRDLEERCCVETGKLQMKRELILLSLEKEYMQKCFLSEFE</sequence>
<protein>
    <submittedName>
        <fullName evidence="1">Uncharacterized protein</fullName>
    </submittedName>
</protein>
<dbReference type="EMBL" id="MK072297">
    <property type="protein sequence ID" value="AYV81717.1"/>
    <property type="molecule type" value="Genomic_DNA"/>
</dbReference>
<evidence type="ECO:0000313" key="1">
    <source>
        <dbReference type="EMBL" id="AYV81717.1"/>
    </source>
</evidence>
<proteinExistence type="predicted"/>
<accession>A0A3G5A3D0</accession>
<gene>
    <name evidence="1" type="ORF">Harvfovirus55_6</name>
</gene>
<name>A0A3G5A3D0_9VIRU</name>